<dbReference type="AlphaFoldDB" id="A0A3B0UX21"/>
<proteinExistence type="predicted"/>
<dbReference type="EMBL" id="UOEX01000010">
    <property type="protein sequence ID" value="VAW32713.1"/>
    <property type="molecule type" value="Genomic_DNA"/>
</dbReference>
<gene>
    <name evidence="1" type="ORF">MNBD_DELTA03-547</name>
</gene>
<accession>A0A3B0UX21</accession>
<dbReference type="InterPro" id="IPR036909">
    <property type="entry name" value="Cyt_c-like_dom_sf"/>
</dbReference>
<dbReference type="SUPFAM" id="SSF46626">
    <property type="entry name" value="Cytochrome c"/>
    <property type="match status" value="1"/>
</dbReference>
<name>A0A3B0UX21_9ZZZZ</name>
<protein>
    <recommendedName>
        <fullName evidence="2">Cytochrome c domain-containing protein</fullName>
    </recommendedName>
</protein>
<dbReference type="GO" id="GO:0009055">
    <property type="term" value="F:electron transfer activity"/>
    <property type="evidence" value="ECO:0007669"/>
    <property type="project" value="InterPro"/>
</dbReference>
<evidence type="ECO:0000313" key="1">
    <source>
        <dbReference type="EMBL" id="VAW32713.1"/>
    </source>
</evidence>
<evidence type="ECO:0008006" key="2">
    <source>
        <dbReference type="Google" id="ProtNLM"/>
    </source>
</evidence>
<sequence length="129" mass="14805">MKNCFLVMCAAFFLFVSSSMALSSPLKRYDPATKTCRIFTHATLWEGYKVFVNNCKVCHHRGNKQGAKFLYTESKVRKAWNRVFAERYPICAKNGSWSKLSQEQIARLNDYLYKNAAGTYDPYDATDCG</sequence>
<organism evidence="1">
    <name type="scientific">hydrothermal vent metagenome</name>
    <dbReference type="NCBI Taxonomy" id="652676"/>
    <lineage>
        <taxon>unclassified sequences</taxon>
        <taxon>metagenomes</taxon>
        <taxon>ecological metagenomes</taxon>
    </lineage>
</organism>
<reference evidence="1" key="1">
    <citation type="submission" date="2018-06" db="EMBL/GenBank/DDBJ databases">
        <authorList>
            <person name="Zhirakovskaya E."/>
        </authorList>
    </citation>
    <scope>NUCLEOTIDE SEQUENCE</scope>
</reference>
<dbReference type="GO" id="GO:0020037">
    <property type="term" value="F:heme binding"/>
    <property type="evidence" value="ECO:0007669"/>
    <property type="project" value="InterPro"/>
</dbReference>